<organism evidence="2 3">
    <name type="scientific">Herbiconiux moechotypicola</name>
    <dbReference type="NCBI Taxonomy" id="637393"/>
    <lineage>
        <taxon>Bacteria</taxon>
        <taxon>Bacillati</taxon>
        <taxon>Actinomycetota</taxon>
        <taxon>Actinomycetes</taxon>
        <taxon>Micrococcales</taxon>
        <taxon>Microbacteriaceae</taxon>
        <taxon>Herbiconiux</taxon>
    </lineage>
</organism>
<gene>
    <name evidence="2" type="ORF">GCM10009851_13700</name>
</gene>
<evidence type="ECO:0000313" key="3">
    <source>
        <dbReference type="Proteomes" id="UP001500929"/>
    </source>
</evidence>
<feature type="region of interest" description="Disordered" evidence="1">
    <location>
        <begin position="43"/>
        <end position="83"/>
    </location>
</feature>
<evidence type="ECO:0000256" key="1">
    <source>
        <dbReference type="SAM" id="MobiDB-lite"/>
    </source>
</evidence>
<feature type="compositionally biased region" description="Basic and acidic residues" evidence="1">
    <location>
        <begin position="47"/>
        <end position="73"/>
    </location>
</feature>
<name>A0ABN3DG11_9MICO</name>
<dbReference type="RefSeq" id="WP_259478867.1">
    <property type="nucleotide sequence ID" value="NZ_BAAAQY010000003.1"/>
</dbReference>
<evidence type="ECO:0008006" key="4">
    <source>
        <dbReference type="Google" id="ProtNLM"/>
    </source>
</evidence>
<dbReference type="EMBL" id="BAAAQY010000003">
    <property type="protein sequence ID" value="GAA2230212.1"/>
    <property type="molecule type" value="Genomic_DNA"/>
</dbReference>
<reference evidence="2 3" key="1">
    <citation type="journal article" date="2019" name="Int. J. Syst. Evol. Microbiol.">
        <title>The Global Catalogue of Microorganisms (GCM) 10K type strain sequencing project: providing services to taxonomists for standard genome sequencing and annotation.</title>
        <authorList>
            <consortium name="The Broad Institute Genomics Platform"/>
            <consortium name="The Broad Institute Genome Sequencing Center for Infectious Disease"/>
            <person name="Wu L."/>
            <person name="Ma J."/>
        </authorList>
    </citation>
    <scope>NUCLEOTIDE SEQUENCE [LARGE SCALE GENOMIC DNA]</scope>
    <source>
        <strain evidence="2 3">JCM 16117</strain>
    </source>
</reference>
<comment type="caution">
    <text evidence="2">The sequence shown here is derived from an EMBL/GenBank/DDBJ whole genome shotgun (WGS) entry which is preliminary data.</text>
</comment>
<accession>A0ABN3DG11</accession>
<sequence length="174" mass="18868">MPDAPKTDEQTQTPPWGDDFDAAKAWNLIQNLRAEKTALQTKVTDVTTERDTLKSERQARENEGKTAEQKAADDLTAAQSATAAARRELYIERALRKHAIPEDLVEFLSGDTEEDILAKAEKLAAVKPAEKTDEQQVTPPAPGMPTPALKPGHGGDAPVEFDPDAIADAARKSI</sequence>
<proteinExistence type="predicted"/>
<keyword evidence="3" id="KW-1185">Reference proteome</keyword>
<protein>
    <recommendedName>
        <fullName evidence="4">Scaffolding protein</fullName>
    </recommendedName>
</protein>
<dbReference type="Proteomes" id="UP001500929">
    <property type="component" value="Unassembled WGS sequence"/>
</dbReference>
<feature type="region of interest" description="Disordered" evidence="1">
    <location>
        <begin position="1"/>
        <end position="21"/>
    </location>
</feature>
<evidence type="ECO:0000313" key="2">
    <source>
        <dbReference type="EMBL" id="GAA2230212.1"/>
    </source>
</evidence>
<feature type="compositionally biased region" description="Low complexity" evidence="1">
    <location>
        <begin position="74"/>
        <end position="83"/>
    </location>
</feature>
<feature type="region of interest" description="Disordered" evidence="1">
    <location>
        <begin position="127"/>
        <end position="174"/>
    </location>
</feature>